<keyword evidence="3" id="KW-1185">Reference proteome</keyword>
<dbReference type="InterPro" id="IPR011333">
    <property type="entry name" value="SKP1/BTB/POZ_sf"/>
</dbReference>
<feature type="domain" description="BTB" evidence="1">
    <location>
        <begin position="23"/>
        <end position="85"/>
    </location>
</feature>
<dbReference type="InterPro" id="IPR000210">
    <property type="entry name" value="BTB/POZ_dom"/>
</dbReference>
<dbReference type="Pfam" id="PF00651">
    <property type="entry name" value="BTB"/>
    <property type="match status" value="1"/>
</dbReference>
<reference evidence="2 3" key="1">
    <citation type="submission" date="2018-06" db="EMBL/GenBank/DDBJ databases">
        <title>Comparative genomics reveals the genomic features of Rhizophagus irregularis, R. cerebriforme, R. diaphanum and Gigaspora rosea, and their symbiotic lifestyle signature.</title>
        <authorList>
            <person name="Morin E."/>
            <person name="San Clemente H."/>
            <person name="Chen E.C.H."/>
            <person name="De La Providencia I."/>
            <person name="Hainaut M."/>
            <person name="Kuo A."/>
            <person name="Kohler A."/>
            <person name="Murat C."/>
            <person name="Tang N."/>
            <person name="Roy S."/>
            <person name="Loubradou J."/>
            <person name="Henrissat B."/>
            <person name="Grigoriev I.V."/>
            <person name="Corradi N."/>
            <person name="Roux C."/>
            <person name="Martin F.M."/>
        </authorList>
    </citation>
    <scope>NUCLEOTIDE SEQUENCE [LARGE SCALE GENOMIC DNA]</scope>
    <source>
        <strain evidence="2 3">DAOM 194757</strain>
    </source>
</reference>
<gene>
    <name evidence="2" type="ORF">C2G38_2155883</name>
</gene>
<dbReference type="Proteomes" id="UP000266673">
    <property type="component" value="Unassembled WGS sequence"/>
</dbReference>
<evidence type="ECO:0000313" key="3">
    <source>
        <dbReference type="Proteomes" id="UP000266673"/>
    </source>
</evidence>
<evidence type="ECO:0000259" key="1">
    <source>
        <dbReference type="PROSITE" id="PS50097"/>
    </source>
</evidence>
<proteinExistence type="predicted"/>
<name>A0A397W4P1_9GLOM</name>
<sequence length="573" mass="67903">MTVKFYEKLSNNYLELLDDKEDFNIVIKVGESPNTKIFQAHSVILRYRSLYFRNELANINKDKNNIKTLDLKNVSIQQFEIIIKLEFRPFPASAATFIFELVLFACEFLFDELAKFLETHLIEKGAHLLRLNFTRIYQKSFQNNKLQELQKWCNDILVKSKIWNRVIVWGIAQNPGLPSDSKNWTHENFLPLKTTLQNWLPHIRYFHIPDDEIIDNVRPYQQILEKDLWDDITIKFMSPNRQVSSTILPPRKILTPTLPVRNTDPFSTKFLHGLIKKNTYSLTNDPYEFKLLLRGTSDGFNLDSFLKLCDKQTQLVVVKGTDEILGGFNPVGWDKSAEEFLFDELAKYLETHLIENEAHAHWLRLNFTRIYQKSFENNKLQELQKWSNDIMVKYPEKIFDSEDFITIQENALISLISRDDLQMEEVKLWNKNVFWDDITRKFMSPNRQLSSTILPFRKILRPTLPTRNKEPFSTVINEAHAAEIASWVDEKRNIYPLTNNPYEFKLLLRGTRDGFTVDSLWRLWYKQTHLVVFMKNFNQYGKCSHRQESYEKRIRNASAFESNGISYFFSRRI</sequence>
<dbReference type="Gene3D" id="1.25.40.420">
    <property type="match status" value="1"/>
</dbReference>
<comment type="caution">
    <text evidence="2">The sequence shown here is derived from an EMBL/GenBank/DDBJ whole genome shotgun (WGS) entry which is preliminary data.</text>
</comment>
<dbReference type="OrthoDB" id="2411608at2759"/>
<evidence type="ECO:0000313" key="2">
    <source>
        <dbReference type="EMBL" id="RIB29208.1"/>
    </source>
</evidence>
<dbReference type="Gene3D" id="3.30.710.10">
    <property type="entry name" value="Potassium Channel Kv1.1, Chain A"/>
    <property type="match status" value="1"/>
</dbReference>
<protein>
    <recommendedName>
        <fullName evidence="1">BTB domain-containing protein</fullName>
    </recommendedName>
</protein>
<dbReference type="PROSITE" id="PS50097">
    <property type="entry name" value="BTB"/>
    <property type="match status" value="1"/>
</dbReference>
<dbReference type="CDD" id="cd18186">
    <property type="entry name" value="BTB_POZ_ZBTB_KLHL-like"/>
    <property type="match status" value="1"/>
</dbReference>
<dbReference type="AlphaFoldDB" id="A0A397W4P1"/>
<organism evidence="2 3">
    <name type="scientific">Gigaspora rosea</name>
    <dbReference type="NCBI Taxonomy" id="44941"/>
    <lineage>
        <taxon>Eukaryota</taxon>
        <taxon>Fungi</taxon>
        <taxon>Fungi incertae sedis</taxon>
        <taxon>Mucoromycota</taxon>
        <taxon>Glomeromycotina</taxon>
        <taxon>Glomeromycetes</taxon>
        <taxon>Diversisporales</taxon>
        <taxon>Gigasporaceae</taxon>
        <taxon>Gigaspora</taxon>
    </lineage>
</organism>
<dbReference type="EMBL" id="QKWP01000043">
    <property type="protein sequence ID" value="RIB29208.1"/>
    <property type="molecule type" value="Genomic_DNA"/>
</dbReference>
<accession>A0A397W4P1</accession>
<dbReference type="SUPFAM" id="SSF54695">
    <property type="entry name" value="POZ domain"/>
    <property type="match status" value="1"/>
</dbReference>